<dbReference type="RefSeq" id="WP_319843401.1">
    <property type="nucleotide sequence ID" value="NZ_JAXAFJ010000002.1"/>
</dbReference>
<dbReference type="InterPro" id="IPR043129">
    <property type="entry name" value="ATPase_NBD"/>
</dbReference>
<dbReference type="GO" id="GO:0004309">
    <property type="term" value="F:exopolyphosphatase activity"/>
    <property type="evidence" value="ECO:0007669"/>
    <property type="project" value="UniProtKB-EC"/>
</dbReference>
<dbReference type="Pfam" id="PF02541">
    <property type="entry name" value="Ppx-GppA"/>
    <property type="match status" value="1"/>
</dbReference>
<evidence type="ECO:0000256" key="1">
    <source>
        <dbReference type="ARBA" id="ARBA00007125"/>
    </source>
</evidence>
<dbReference type="SUPFAM" id="SSF109604">
    <property type="entry name" value="HD-domain/PDEase-like"/>
    <property type="match status" value="1"/>
</dbReference>
<evidence type="ECO:0000313" key="7">
    <source>
        <dbReference type="EMBL" id="MDX6805278.1"/>
    </source>
</evidence>
<dbReference type="Gene3D" id="1.10.3210.10">
    <property type="entry name" value="Hypothetical protein af1432"/>
    <property type="match status" value="1"/>
</dbReference>
<gene>
    <name evidence="7" type="primary">ppx</name>
    <name evidence="7" type="ORF">SCD90_04295</name>
</gene>
<dbReference type="PANTHER" id="PTHR30005:SF0">
    <property type="entry name" value="RETROGRADE REGULATION PROTEIN 2"/>
    <property type="match status" value="1"/>
</dbReference>
<reference evidence="7 8" key="1">
    <citation type="submission" date="2023-11" db="EMBL/GenBank/DDBJ databases">
        <authorList>
            <person name="Bao R."/>
        </authorList>
    </citation>
    <scope>NUCLEOTIDE SEQUENCE [LARGE SCALE GENOMIC DNA]</scope>
    <source>
        <strain evidence="7 8">PJ23</strain>
    </source>
</reference>
<feature type="domain" description="Exopolyphosphatase C-terminal" evidence="6">
    <location>
        <begin position="305"/>
        <end position="486"/>
    </location>
</feature>
<keyword evidence="3 7" id="KW-0378">Hydrolase</keyword>
<organism evidence="7 8">
    <name type="scientific">Terrihabitans rhizophilus</name>
    <dbReference type="NCBI Taxonomy" id="3092662"/>
    <lineage>
        <taxon>Bacteria</taxon>
        <taxon>Pseudomonadati</taxon>
        <taxon>Pseudomonadota</taxon>
        <taxon>Alphaproteobacteria</taxon>
        <taxon>Hyphomicrobiales</taxon>
        <taxon>Terrihabitans</taxon>
    </lineage>
</organism>
<comment type="similarity">
    <text evidence="1">Belongs to the GppA/Ppx family.</text>
</comment>
<evidence type="ECO:0000259" key="5">
    <source>
        <dbReference type="Pfam" id="PF02541"/>
    </source>
</evidence>
<dbReference type="EC" id="3.6.1.11" evidence="2"/>
<proteinExistence type="inferred from homology"/>
<dbReference type="InterPro" id="IPR003695">
    <property type="entry name" value="Ppx_GppA_N"/>
</dbReference>
<protein>
    <recommendedName>
        <fullName evidence="2">exopolyphosphatase</fullName>
        <ecNumber evidence="2">3.6.1.11</ecNumber>
    </recommendedName>
</protein>
<comment type="caution">
    <text evidence="7">The sequence shown here is derived from an EMBL/GenBank/DDBJ whole genome shotgun (WGS) entry which is preliminary data.</text>
</comment>
<dbReference type="PANTHER" id="PTHR30005">
    <property type="entry name" value="EXOPOLYPHOSPHATASE"/>
    <property type="match status" value="1"/>
</dbReference>
<dbReference type="CDD" id="cd24052">
    <property type="entry name" value="ASKHA_NBD_HpPPX-GppA-like"/>
    <property type="match status" value="1"/>
</dbReference>
<dbReference type="Gene3D" id="3.30.420.40">
    <property type="match status" value="1"/>
</dbReference>
<evidence type="ECO:0000256" key="4">
    <source>
        <dbReference type="ARBA" id="ARBA00047607"/>
    </source>
</evidence>
<dbReference type="NCBIfam" id="TIGR03706">
    <property type="entry name" value="exo_poly_only"/>
    <property type="match status" value="1"/>
</dbReference>
<keyword evidence="8" id="KW-1185">Reference proteome</keyword>
<dbReference type="InterPro" id="IPR022371">
    <property type="entry name" value="Exopolyphosphatase"/>
</dbReference>
<comment type="catalytic activity">
    <reaction evidence="4">
        <text>[phosphate](n) + H2O = [phosphate](n-1) + phosphate + H(+)</text>
        <dbReference type="Rhea" id="RHEA:21528"/>
        <dbReference type="Rhea" id="RHEA-COMP:9859"/>
        <dbReference type="Rhea" id="RHEA-COMP:14279"/>
        <dbReference type="ChEBI" id="CHEBI:15377"/>
        <dbReference type="ChEBI" id="CHEBI:15378"/>
        <dbReference type="ChEBI" id="CHEBI:16838"/>
        <dbReference type="ChEBI" id="CHEBI:43474"/>
        <dbReference type="EC" id="3.6.1.11"/>
    </reaction>
</comment>
<dbReference type="Gene3D" id="3.30.420.150">
    <property type="entry name" value="Exopolyphosphatase. Domain 2"/>
    <property type="match status" value="1"/>
</dbReference>
<evidence type="ECO:0000256" key="3">
    <source>
        <dbReference type="ARBA" id="ARBA00022801"/>
    </source>
</evidence>
<feature type="domain" description="Ppx/GppA phosphatase N-terminal" evidence="5">
    <location>
        <begin position="25"/>
        <end position="296"/>
    </location>
</feature>
<evidence type="ECO:0000259" key="6">
    <source>
        <dbReference type="Pfam" id="PF21697"/>
    </source>
</evidence>
<dbReference type="SUPFAM" id="SSF53067">
    <property type="entry name" value="Actin-like ATPase domain"/>
    <property type="match status" value="2"/>
</dbReference>
<dbReference type="EMBL" id="JAXAFJ010000002">
    <property type="protein sequence ID" value="MDX6805278.1"/>
    <property type="molecule type" value="Genomic_DNA"/>
</dbReference>
<evidence type="ECO:0000256" key="2">
    <source>
        <dbReference type="ARBA" id="ARBA00012451"/>
    </source>
</evidence>
<name>A0ABU4RM23_9HYPH</name>
<dbReference type="InterPro" id="IPR048951">
    <property type="entry name" value="Ppx_C"/>
</dbReference>
<sequence>MGATVAVIDIGSNSVRLVAYEGLARSPTPLFNEKAMCGLGRSVALTGRLADEAVACALAALRRFRALCDVMNVGQLWVLATAAARDAENGQAFLEEASRICRAEIQLLSGKREAYLSALGIVSGVHDPDGIVGDMGGGSLELVRVFDRTIGNGITLPLGGLFLQDAADGQIKKAEKLIVDQLKRVPDIASYEGKTFYAVGGTWRALARLHMSEKDYPLRVMHGYTIPAKEALAFCRRVATSNPAGLRGVESVASDRRPLLPYGALLLQHIITAAKPQDVMISGVGVREGLLYEVLDDAEKQQDPLVTAAADLSALRSRSPRHGYELVDWTDQLFESAGLDESDEEARLRHAACHLGDLGWRAHPDYRGEQSFNIIANAAFVGVDHSGRGYLALAVYYRHEGLRDEGVSPRLRALVTPRLLEQARLLGAAMRVAYLVSASTPGVLPRAALVVSGDRLVLTLPPELADLKGDRLANRVRQMAKLLGKEPAVQVSP</sequence>
<dbReference type="InterPro" id="IPR050273">
    <property type="entry name" value="GppA/Ppx_hydrolase"/>
</dbReference>
<accession>A0ABU4RM23</accession>
<evidence type="ECO:0000313" key="8">
    <source>
        <dbReference type="Proteomes" id="UP001274321"/>
    </source>
</evidence>
<dbReference type="Proteomes" id="UP001274321">
    <property type="component" value="Unassembled WGS sequence"/>
</dbReference>
<dbReference type="Pfam" id="PF21697">
    <property type="entry name" value="Ppx_C"/>
    <property type="match status" value="1"/>
</dbReference>